<dbReference type="CDD" id="cd06662">
    <property type="entry name" value="SURF1"/>
    <property type="match status" value="1"/>
</dbReference>
<comment type="function">
    <text evidence="6">Probably involved in the biogenesis of the COX complex.</text>
</comment>
<keyword evidence="7" id="KW-1185">Reference proteome</keyword>
<dbReference type="InterPro" id="IPR002994">
    <property type="entry name" value="Surf1/Shy1"/>
</dbReference>
<dbReference type="PANTHER" id="PTHR23427">
    <property type="entry name" value="SURFEIT LOCUS PROTEIN"/>
    <property type="match status" value="1"/>
</dbReference>
<dbReference type="PROSITE" id="PS50895">
    <property type="entry name" value="SURF1"/>
    <property type="match status" value="1"/>
</dbReference>
<dbReference type="Pfam" id="PF02104">
    <property type="entry name" value="SURF1"/>
    <property type="match status" value="1"/>
</dbReference>
<protein>
    <recommendedName>
        <fullName evidence="6">SURF1-like protein</fullName>
    </recommendedName>
</protein>
<accession>A0A914WMN0</accession>
<dbReference type="AlphaFoldDB" id="A0A914WMN0"/>
<evidence type="ECO:0000256" key="4">
    <source>
        <dbReference type="ARBA" id="ARBA00022989"/>
    </source>
</evidence>
<evidence type="ECO:0000256" key="1">
    <source>
        <dbReference type="ARBA" id="ARBA00004370"/>
    </source>
</evidence>
<evidence type="ECO:0000256" key="3">
    <source>
        <dbReference type="ARBA" id="ARBA00022692"/>
    </source>
</evidence>
<comment type="subcellular location">
    <subcellularLocation>
        <location evidence="1">Membrane</location>
    </subcellularLocation>
    <subcellularLocation>
        <location evidence="6">Mitochondrion inner membrane</location>
        <topology evidence="6">Multi-pass membrane protein</topology>
    </subcellularLocation>
</comment>
<keyword evidence="6" id="KW-0496">Mitochondrion</keyword>
<keyword evidence="4 6" id="KW-1133">Transmembrane helix</keyword>
<comment type="similarity">
    <text evidence="2 6">Belongs to the SURF1 family.</text>
</comment>
<dbReference type="InterPro" id="IPR045214">
    <property type="entry name" value="Surf1/Surf4"/>
</dbReference>
<dbReference type="WBParaSite" id="PSAMB.scaffold463size50280.g6157.t1">
    <property type="protein sequence ID" value="PSAMB.scaffold463size50280.g6157.t1"/>
    <property type="gene ID" value="PSAMB.scaffold463size50280.g6157"/>
</dbReference>
<keyword evidence="5 6" id="KW-0472">Membrane</keyword>
<proteinExistence type="inferred from homology"/>
<keyword evidence="6" id="KW-0999">Mitochondrion inner membrane</keyword>
<name>A0A914WMN0_9BILA</name>
<reference evidence="8" key="1">
    <citation type="submission" date="2022-11" db="UniProtKB">
        <authorList>
            <consortium name="WormBaseParasite"/>
        </authorList>
    </citation>
    <scope>IDENTIFICATION</scope>
</reference>
<evidence type="ECO:0000256" key="2">
    <source>
        <dbReference type="ARBA" id="ARBA00007165"/>
    </source>
</evidence>
<dbReference type="PANTHER" id="PTHR23427:SF2">
    <property type="entry name" value="SURFEIT LOCUS PROTEIN 1"/>
    <property type="match status" value="1"/>
</dbReference>
<evidence type="ECO:0000313" key="8">
    <source>
        <dbReference type="WBParaSite" id="PSAMB.scaffold463size50280.g6157.t1"/>
    </source>
</evidence>
<feature type="transmembrane region" description="Helical" evidence="6">
    <location>
        <begin position="263"/>
        <end position="282"/>
    </location>
</feature>
<dbReference type="Proteomes" id="UP000887566">
    <property type="component" value="Unplaced"/>
</dbReference>
<keyword evidence="3 6" id="KW-0812">Transmembrane</keyword>
<evidence type="ECO:0000313" key="7">
    <source>
        <dbReference type="Proteomes" id="UP000887566"/>
    </source>
</evidence>
<dbReference type="GO" id="GO:0005743">
    <property type="term" value="C:mitochondrial inner membrane"/>
    <property type="evidence" value="ECO:0007669"/>
    <property type="project" value="UniProtKB-SubCell"/>
</dbReference>
<sequence>MGGRQSLSWTARVGRRSGQDTVLELNATKVTGGGVKRPKRLELSFGSISMLTIPAVTFGLGCWQVKRLTWKLDLVDKLKHRTLANPVPFPIDDLSRLSELEYRPVTIRGEFLHDREFLISPRGRLDKSHVTEEHRRTAGSLISTDTSSHGAHVITPFRIANSDLVILVNRGWVPLSHVTAASRRAGQVEGIVTINAIVRGCEKRPQFVSENNPAAGTWYYRDVDAMAKQHSTAPIFVDATIDSSVVGGPIGGQTNVSLRNEHLSYLITWYALSAITTCMWFMRFYR</sequence>
<dbReference type="GO" id="GO:0033617">
    <property type="term" value="P:mitochondrial respiratory chain complex IV assembly"/>
    <property type="evidence" value="ECO:0007669"/>
    <property type="project" value="TreeGrafter"/>
</dbReference>
<organism evidence="7 8">
    <name type="scientific">Plectus sambesii</name>
    <dbReference type="NCBI Taxonomy" id="2011161"/>
    <lineage>
        <taxon>Eukaryota</taxon>
        <taxon>Metazoa</taxon>
        <taxon>Ecdysozoa</taxon>
        <taxon>Nematoda</taxon>
        <taxon>Chromadorea</taxon>
        <taxon>Plectida</taxon>
        <taxon>Plectina</taxon>
        <taxon>Plectoidea</taxon>
        <taxon>Plectidae</taxon>
        <taxon>Plectus</taxon>
    </lineage>
</organism>
<evidence type="ECO:0000256" key="6">
    <source>
        <dbReference type="RuleBase" id="RU363076"/>
    </source>
</evidence>
<comment type="caution">
    <text evidence="6">Lacks conserved residue(s) required for the propagation of feature annotation.</text>
</comment>
<evidence type="ECO:0000256" key="5">
    <source>
        <dbReference type="ARBA" id="ARBA00023136"/>
    </source>
</evidence>